<feature type="compositionally biased region" description="Low complexity" evidence="2">
    <location>
        <begin position="1082"/>
        <end position="1095"/>
    </location>
</feature>
<feature type="region of interest" description="Disordered" evidence="2">
    <location>
        <begin position="105"/>
        <end position="124"/>
    </location>
</feature>
<feature type="region of interest" description="Disordered" evidence="2">
    <location>
        <begin position="67"/>
        <end position="97"/>
    </location>
</feature>
<feature type="region of interest" description="Disordered" evidence="2">
    <location>
        <begin position="136"/>
        <end position="220"/>
    </location>
</feature>
<name>A0A0S4IJJ1_BODSA</name>
<feature type="compositionally biased region" description="Polar residues" evidence="2">
    <location>
        <begin position="1042"/>
        <end position="1061"/>
    </location>
</feature>
<keyword evidence="1" id="KW-0694">RNA-binding</keyword>
<gene>
    <name evidence="3" type="ORF">BSAL_56950</name>
</gene>
<dbReference type="Gene3D" id="3.30.70.330">
    <property type="match status" value="2"/>
</dbReference>
<protein>
    <recommendedName>
        <fullName evidence="5">RNA-binding protein</fullName>
    </recommendedName>
</protein>
<dbReference type="AlphaFoldDB" id="A0A0S4IJJ1"/>
<reference evidence="4" key="1">
    <citation type="submission" date="2015-09" db="EMBL/GenBank/DDBJ databases">
        <authorList>
            <consortium name="Pathogen Informatics"/>
        </authorList>
    </citation>
    <scope>NUCLEOTIDE SEQUENCE [LARGE SCALE GENOMIC DNA]</scope>
    <source>
        <strain evidence="4">Lake Konstanz</strain>
    </source>
</reference>
<dbReference type="PANTHER" id="PTHR24012">
    <property type="entry name" value="RNA BINDING PROTEIN"/>
    <property type="match status" value="1"/>
</dbReference>
<dbReference type="InterPro" id="IPR035979">
    <property type="entry name" value="RBD_domain_sf"/>
</dbReference>
<proteinExistence type="predicted"/>
<feature type="region of interest" description="Disordered" evidence="2">
    <location>
        <begin position="676"/>
        <end position="783"/>
    </location>
</feature>
<evidence type="ECO:0000256" key="2">
    <source>
        <dbReference type="SAM" id="MobiDB-lite"/>
    </source>
</evidence>
<feature type="compositionally biased region" description="Low complexity" evidence="2">
    <location>
        <begin position="371"/>
        <end position="384"/>
    </location>
</feature>
<dbReference type="Proteomes" id="UP000051952">
    <property type="component" value="Unassembled WGS sequence"/>
</dbReference>
<feature type="compositionally biased region" description="Polar residues" evidence="2">
    <location>
        <begin position="677"/>
        <end position="692"/>
    </location>
</feature>
<feature type="compositionally biased region" description="Low complexity" evidence="2">
    <location>
        <begin position="405"/>
        <end position="416"/>
    </location>
</feature>
<feature type="compositionally biased region" description="Polar residues" evidence="2">
    <location>
        <begin position="751"/>
        <end position="768"/>
    </location>
</feature>
<organism evidence="3 4">
    <name type="scientific">Bodo saltans</name>
    <name type="common">Flagellated protozoan</name>
    <dbReference type="NCBI Taxonomy" id="75058"/>
    <lineage>
        <taxon>Eukaryota</taxon>
        <taxon>Discoba</taxon>
        <taxon>Euglenozoa</taxon>
        <taxon>Kinetoplastea</taxon>
        <taxon>Metakinetoplastina</taxon>
        <taxon>Eubodonida</taxon>
        <taxon>Bodonidae</taxon>
        <taxon>Bodo</taxon>
    </lineage>
</organism>
<dbReference type="VEuPathDB" id="TriTrypDB:BSAL_56950"/>
<dbReference type="EMBL" id="CYKH01000206">
    <property type="protein sequence ID" value="CUE87394.1"/>
    <property type="molecule type" value="Genomic_DNA"/>
</dbReference>
<sequence>MDRDPAPTDEFDMLSSLLQAAREVGNLQAQEDSEVSSRAIGAFRVTAGGGQSPDFGDALHSYMDDAGTRTPPAATQRGTPRTAVNGGGGGFQRNGLNATATPFLTRQQTPPHHNSNVAAPQGVMFSPYNDHHNYNAQLATWPPPHGGGSAAHHNLHPSLISSSPAAGGATTSQSGAARPTGGYSHPSHPPFHQQVPPSMSTPQFGGGSGNNSNNNNNTTTQHDAMSLEWIQQFAHQHPHLIAVLNLEPRTSHKQLWDIFYPMGATDAAVMGSGNIGGAPGSLPAGAKRGVGVVMFSSADMAKIAAEKMNDFVPHGQSFPLVASYVPPPSSARSFGGSNNVGNLVTQQHTTTTAQQSSGRDRFGRPIGGGAPPSSQPSSVANSVNTSSITAESNGSSHGGGGGGQASSSSSSSAASAIPQQYHDGIPDVTPEMSNASLLSVFVSVISRRGLGSDDIATILLRILCRQQSTKTLVDETVTAIRHHLQNMGSHSTVLIAPLARALQYLSVIMEAEHDAVHHFTATLPPPSASLVIASANRSSPATQQLFASFKIFLSQTMLQLFFDSTAEKTCRVAAGVLIGYLFDLGFIGGAPFEMASKLLTTNHAAFFAAQEYANAGSDPTDPKATQHEATSHLIDALSAMTSSWASRNPSRAPDSSEELFQAFLGGFTFSRDHHDVTGSTDVSRSSLANRVTTPRGGHGEGLQQQRRTPPPTPSSSHASGAVGYSPSKVHPSLLRPGTTSPSSEVAAGDLSTDSVGSGTGGYSVNTPGIWQPPQRLVTPAQQQQQASSTSFTFETTLQKDLLACTVYLTKLPGGLTDAKIRRLVAHFGEFNKVRMYKEKTPPALRGGAGGTGGGSSQQNRGCLKKKPPRCAFREFNKVRMYKEKTPPALRGGAGSTGGGSSQQNRGCFGFVEYAQPSSAKAVIDYFRNASMTSNNAFHFLIGGELSTAFTIDEIGPLSLTRASYAKSAIHDQHPKDAIFEPIVSGSGESPAGATMSNGQPNVKVQSCMFGLMGGESAGSSAAAVLQQQHHQHGGPPSSSASTPFGQHYSQRPQSLQSTPQRTFRPLDSYVDPAVVPGQTLHNSSMNTTTSSVNSNDQPGAFKLGLFDTDSTW</sequence>
<feature type="region of interest" description="Disordered" evidence="2">
    <location>
        <begin position="1020"/>
        <end position="1100"/>
    </location>
</feature>
<evidence type="ECO:0000313" key="4">
    <source>
        <dbReference type="Proteomes" id="UP000051952"/>
    </source>
</evidence>
<dbReference type="SUPFAM" id="SSF54928">
    <property type="entry name" value="RNA-binding domain, RBD"/>
    <property type="match status" value="2"/>
</dbReference>
<feature type="region of interest" description="Disordered" evidence="2">
    <location>
        <begin position="348"/>
        <end position="428"/>
    </location>
</feature>
<dbReference type="GO" id="GO:0003723">
    <property type="term" value="F:RNA binding"/>
    <property type="evidence" value="ECO:0007669"/>
    <property type="project" value="UniProtKB-KW"/>
</dbReference>
<feature type="compositionally biased region" description="Low complexity" evidence="2">
    <location>
        <begin position="161"/>
        <end position="177"/>
    </location>
</feature>
<feature type="compositionally biased region" description="Polar residues" evidence="2">
    <location>
        <begin position="105"/>
        <end position="118"/>
    </location>
</feature>
<evidence type="ECO:0000256" key="1">
    <source>
        <dbReference type="ARBA" id="ARBA00022884"/>
    </source>
</evidence>
<feature type="region of interest" description="Disordered" evidence="2">
    <location>
        <begin position="841"/>
        <end position="864"/>
    </location>
</feature>
<accession>A0A0S4IJJ1</accession>
<keyword evidence="4" id="KW-1185">Reference proteome</keyword>
<dbReference type="InterPro" id="IPR012677">
    <property type="entry name" value="Nucleotide-bd_a/b_plait_sf"/>
</dbReference>
<feature type="compositionally biased region" description="Gly residues" evidence="2">
    <location>
        <begin position="846"/>
        <end position="855"/>
    </location>
</feature>
<evidence type="ECO:0008006" key="5">
    <source>
        <dbReference type="Google" id="ProtNLM"/>
    </source>
</evidence>
<feature type="compositionally biased region" description="Low complexity" evidence="2">
    <location>
        <begin position="1020"/>
        <end position="1041"/>
    </location>
</feature>
<dbReference type="OrthoDB" id="262747at2759"/>
<evidence type="ECO:0000313" key="3">
    <source>
        <dbReference type="EMBL" id="CUE87394.1"/>
    </source>
</evidence>